<feature type="region of interest" description="Disordered" evidence="14">
    <location>
        <begin position="212"/>
        <end position="411"/>
    </location>
</feature>
<protein>
    <recommendedName>
        <fullName evidence="11">DNA 3'-5' helicase</fullName>
        <ecNumber evidence="11">5.6.2.4</ecNumber>
    </recommendedName>
</protein>
<feature type="compositionally biased region" description="Basic and acidic residues" evidence="14">
    <location>
        <begin position="302"/>
        <end position="313"/>
    </location>
</feature>
<evidence type="ECO:0000256" key="5">
    <source>
        <dbReference type="ARBA" id="ARBA00022806"/>
    </source>
</evidence>
<dbReference type="Ensembl" id="ENSSANT00000058255.1">
    <property type="protein sequence ID" value="ENSSANP00000054761.1"/>
    <property type="gene ID" value="ENSSANG00000027325.1"/>
</dbReference>
<evidence type="ECO:0000256" key="3">
    <source>
        <dbReference type="ARBA" id="ARBA00022741"/>
    </source>
</evidence>
<evidence type="ECO:0000256" key="11">
    <source>
        <dbReference type="ARBA" id="ARBA00034808"/>
    </source>
</evidence>
<dbReference type="SUPFAM" id="SSF57756">
    <property type="entry name" value="Retrovirus zinc finger-like domains"/>
    <property type="match status" value="1"/>
</dbReference>
<comment type="catalytic activity">
    <reaction evidence="10">
        <text>Couples ATP hydrolysis with the unwinding of duplex DNA by translocating in the 3'-5' direction.</text>
        <dbReference type="EC" id="5.6.2.4"/>
    </reaction>
</comment>
<keyword evidence="8" id="KW-0413">Isomerase</keyword>
<feature type="region of interest" description="Disordered" evidence="14">
    <location>
        <begin position="879"/>
        <end position="899"/>
    </location>
</feature>
<name>A0A671PA00_9TELE</name>
<dbReference type="PROSITE" id="PS51192">
    <property type="entry name" value="HELICASE_ATP_BIND_1"/>
    <property type="match status" value="1"/>
</dbReference>
<evidence type="ECO:0000256" key="14">
    <source>
        <dbReference type="SAM" id="MobiDB-lite"/>
    </source>
</evidence>
<evidence type="ECO:0000256" key="4">
    <source>
        <dbReference type="ARBA" id="ARBA00022801"/>
    </source>
</evidence>
<dbReference type="Pfam" id="PF00270">
    <property type="entry name" value="DEAD"/>
    <property type="match status" value="1"/>
</dbReference>
<feature type="compositionally biased region" description="Polar residues" evidence="14">
    <location>
        <begin position="237"/>
        <end position="249"/>
    </location>
</feature>
<sequence>MDRYNDVKILLKKWEQSFFQTNNRKPNKVSYIHQYSGIFQPSTAESGCWGSHLNRKSLPAAVPKLSSDDKETLKASAQYFGMKLKNNLGALTKERSFSLKKATTPHRTPAKPLKDAPDSSAAPTDVDTHTPKPANMCPDPSAPPVQTASKEFEDEPSDPFPSITPSKSWSPAVGSAHKSLERVQFLKQSMTKRFSSVDSDWLARCQVFDEVEEPQKPVAGNSELSQIENSVLRPTVKSETVSNEGQTSPKASLEKKKSSLSEDGAQKGPVASLVRNNVVDAELGSPGPDGEQVYQKNTAALMRDDEACSEEPKSASNAKKRKPRARKDQDSGDRAQAEGGKKNKGRKRQREGDDVDESEEQEGGVKKRRRTKKGEAAGEDQPKKGGKRKGKLEEEEDDAASSEKKTTQKRAIPQENLLGEVDEEEARAAAYTMKNTVRVRPTKNTDGNFVKINLKKKSHVKGFALRGAVLRKQMYMQKFQLKGERFGGGVGRGRGRFGGFNRQGDTCYKCGGTGHWARDCRGRAPVVSSAEQQETQVEEEEFELPTLEEVARATGTLRSEPIGGSKEDQGAEILLNIIRPDYERPTPPPLMEPLYRPKDDGKVQDVPPEVYEALRDFGYKSFRPGQETAIMRILSGLSTLVVLSTGMGKSLCYQLPAYLYAQRSKCITLVVSPLVSLMDDQLSGLPTKLKAACIHSNMSRKQREAAIEKVKAGQVHVLLLSPEALVGGGHSGSGCLPPADQLPPVAFACIDEAHCVSEWSHNFRPCYLRLCKVLRDRLGVRCLLGLTATATLSTALDIGRHLDISDQDGIAVRSAAVPHNLQLSVSMDRVKEQALVSLLKGERFGALESVIVYCTRREETSRIAALLRTCLQGVMLRESSKPAPEDEDDNPVGKKKKALARKKIRKPLKWIAEAYHAGMSASERRRVQNNFMCGELRVVVATVAFGMGLDKSDVRGIIHYNMPKSFESYVQEIGRAGRDGHPAHCHLFLDPEGADLHELRRHIYADTVDFYTVKKLVQKVFPPCKCRQIQQKRQDFAQAAEVSDSELLEMEVCEDTDPHHDVRVQRACHTHERAIPMQETVETLDITEESLETLLCYLELHPQQWVELLHPTLSICKLQWYGGPQQFRKITKLCPPVAVALARKRMAGERVESCDTLEFDVVELADTMGWQLPLVKRGVRQLQWGSDTGSYGGTGRSGVHVEFSALSFYFRSYGDLTADELDAVCAFLHGRVMAQERTQLYQLKTCFKAFRSVAYRNCSQCMDDLEESRSQALKELLCHYFDKRRNLDLSKHYQEEEEDEEEELNKCKVDWEAQICADIRGFLSNRSDEKFSGRAVARIFHGIGSPCYPAQTYGRDRRYWRKYIQFDFNEIIRLATQEIIRTR</sequence>
<dbReference type="InterPro" id="IPR014001">
    <property type="entry name" value="Helicase_ATP-bd"/>
</dbReference>
<keyword evidence="6" id="KW-0067">ATP-binding</keyword>
<dbReference type="InterPro" id="IPR001650">
    <property type="entry name" value="Helicase_C-like"/>
</dbReference>
<feature type="compositionally biased region" description="Basic and acidic residues" evidence="14">
    <location>
        <begin position="373"/>
        <end position="383"/>
    </location>
</feature>
<keyword evidence="3" id="KW-0547">Nucleotide-binding</keyword>
<keyword evidence="13" id="KW-0862">Zinc</keyword>
<dbReference type="SUPFAM" id="SSF52540">
    <property type="entry name" value="P-loop containing nucleoside triphosphate hydrolases"/>
    <property type="match status" value="1"/>
</dbReference>
<dbReference type="Gene3D" id="4.10.60.10">
    <property type="entry name" value="Zinc finger, CCHC-type"/>
    <property type="match status" value="1"/>
</dbReference>
<organism evidence="18 19">
    <name type="scientific">Sinocyclocheilus anshuiensis</name>
    <dbReference type="NCBI Taxonomy" id="1608454"/>
    <lineage>
        <taxon>Eukaryota</taxon>
        <taxon>Metazoa</taxon>
        <taxon>Chordata</taxon>
        <taxon>Craniata</taxon>
        <taxon>Vertebrata</taxon>
        <taxon>Euteleostomi</taxon>
        <taxon>Actinopterygii</taxon>
        <taxon>Neopterygii</taxon>
        <taxon>Teleostei</taxon>
        <taxon>Ostariophysi</taxon>
        <taxon>Cypriniformes</taxon>
        <taxon>Cyprinidae</taxon>
        <taxon>Cyprininae</taxon>
        <taxon>Sinocyclocheilus</taxon>
    </lineage>
</organism>
<feature type="domain" description="Helicase C-terminal" evidence="17">
    <location>
        <begin position="831"/>
        <end position="1021"/>
    </location>
</feature>
<keyword evidence="13" id="KW-0863">Zinc-finger</keyword>
<dbReference type="SMART" id="SM00487">
    <property type="entry name" value="DEXDc"/>
    <property type="match status" value="1"/>
</dbReference>
<evidence type="ECO:0000313" key="19">
    <source>
        <dbReference type="Proteomes" id="UP000472260"/>
    </source>
</evidence>
<dbReference type="GO" id="GO:0003677">
    <property type="term" value="F:DNA binding"/>
    <property type="evidence" value="ECO:0007669"/>
    <property type="project" value="UniProtKB-KW"/>
</dbReference>
<dbReference type="GO" id="GO:0005524">
    <property type="term" value="F:ATP binding"/>
    <property type="evidence" value="ECO:0007669"/>
    <property type="project" value="UniProtKB-KW"/>
</dbReference>
<keyword evidence="9" id="KW-0539">Nucleus</keyword>
<feature type="compositionally biased region" description="Basic and acidic residues" evidence="14">
    <location>
        <begin position="326"/>
        <end position="341"/>
    </location>
</feature>
<dbReference type="Pfam" id="PF00271">
    <property type="entry name" value="Helicase_C"/>
    <property type="match status" value="1"/>
</dbReference>
<dbReference type="GO" id="GO:0000724">
    <property type="term" value="P:double-strand break repair via homologous recombination"/>
    <property type="evidence" value="ECO:0007669"/>
    <property type="project" value="TreeGrafter"/>
</dbReference>
<dbReference type="InterPro" id="IPR011545">
    <property type="entry name" value="DEAD/DEAH_box_helicase_dom"/>
</dbReference>
<dbReference type="Proteomes" id="UP000472260">
    <property type="component" value="Unassembled WGS sequence"/>
</dbReference>
<dbReference type="CDD" id="cd18018">
    <property type="entry name" value="DEXHc_RecQ4-like"/>
    <property type="match status" value="1"/>
</dbReference>
<evidence type="ECO:0000256" key="8">
    <source>
        <dbReference type="ARBA" id="ARBA00023235"/>
    </source>
</evidence>
<dbReference type="InterPro" id="IPR036875">
    <property type="entry name" value="Znf_CCHC_sf"/>
</dbReference>
<dbReference type="GO" id="GO:0005737">
    <property type="term" value="C:cytoplasm"/>
    <property type="evidence" value="ECO:0007669"/>
    <property type="project" value="TreeGrafter"/>
</dbReference>
<evidence type="ECO:0000256" key="1">
    <source>
        <dbReference type="ARBA" id="ARBA00004123"/>
    </source>
</evidence>
<dbReference type="FunFam" id="3.40.50.300:FF:000772">
    <property type="entry name" value="ATP-dependent DNA helicase Q4"/>
    <property type="match status" value="1"/>
</dbReference>
<evidence type="ECO:0000259" key="17">
    <source>
        <dbReference type="PROSITE" id="PS51194"/>
    </source>
</evidence>
<dbReference type="GO" id="GO:0043138">
    <property type="term" value="F:3'-5' DNA helicase activity"/>
    <property type="evidence" value="ECO:0007669"/>
    <property type="project" value="UniProtKB-EC"/>
</dbReference>
<feature type="region of interest" description="Disordered" evidence="14">
    <location>
        <begin position="99"/>
        <end position="173"/>
    </location>
</feature>
<gene>
    <name evidence="18" type="primary">recql4</name>
</gene>
<dbReference type="PANTHER" id="PTHR13710">
    <property type="entry name" value="DNA HELICASE RECQ FAMILY MEMBER"/>
    <property type="match status" value="1"/>
</dbReference>
<evidence type="ECO:0000256" key="7">
    <source>
        <dbReference type="ARBA" id="ARBA00023125"/>
    </source>
</evidence>
<evidence type="ECO:0000256" key="6">
    <source>
        <dbReference type="ARBA" id="ARBA00022840"/>
    </source>
</evidence>
<evidence type="ECO:0000256" key="9">
    <source>
        <dbReference type="ARBA" id="ARBA00023242"/>
    </source>
</evidence>
<comment type="catalytic activity">
    <reaction evidence="12">
        <text>ATP + H2O = ADP + phosphate + H(+)</text>
        <dbReference type="Rhea" id="RHEA:13065"/>
        <dbReference type="ChEBI" id="CHEBI:15377"/>
        <dbReference type="ChEBI" id="CHEBI:15378"/>
        <dbReference type="ChEBI" id="CHEBI:30616"/>
        <dbReference type="ChEBI" id="CHEBI:43474"/>
        <dbReference type="ChEBI" id="CHEBI:456216"/>
    </reaction>
</comment>
<dbReference type="PROSITE" id="PS51194">
    <property type="entry name" value="HELICASE_CTER"/>
    <property type="match status" value="1"/>
</dbReference>
<dbReference type="GO" id="GO:0000723">
    <property type="term" value="P:telomere maintenance"/>
    <property type="evidence" value="ECO:0007669"/>
    <property type="project" value="TreeGrafter"/>
</dbReference>
<dbReference type="GO" id="GO:0005694">
    <property type="term" value="C:chromosome"/>
    <property type="evidence" value="ECO:0007669"/>
    <property type="project" value="TreeGrafter"/>
</dbReference>
<accession>A0A671PA00</accession>
<evidence type="ECO:0000256" key="2">
    <source>
        <dbReference type="ARBA" id="ARBA00005446"/>
    </source>
</evidence>
<feature type="region of interest" description="Disordered" evidence="14">
    <location>
        <begin position="581"/>
        <end position="602"/>
    </location>
</feature>
<dbReference type="Gene3D" id="3.40.50.300">
    <property type="entry name" value="P-loop containing nucleotide triphosphate hydrolases"/>
    <property type="match status" value="2"/>
</dbReference>
<dbReference type="PROSITE" id="PS50158">
    <property type="entry name" value="ZF_CCHC"/>
    <property type="match status" value="1"/>
</dbReference>
<keyword evidence="7" id="KW-0238">DNA-binding</keyword>
<keyword evidence="19" id="KW-1185">Reference proteome</keyword>
<evidence type="ECO:0000256" key="12">
    <source>
        <dbReference type="ARBA" id="ARBA00049360"/>
    </source>
</evidence>
<dbReference type="InterPro" id="IPR027417">
    <property type="entry name" value="P-loop_NTPase"/>
</dbReference>
<keyword evidence="4" id="KW-0378">Hydrolase</keyword>
<dbReference type="GO" id="GO:0016787">
    <property type="term" value="F:hydrolase activity"/>
    <property type="evidence" value="ECO:0007669"/>
    <property type="project" value="UniProtKB-KW"/>
</dbReference>
<comment type="similarity">
    <text evidence="2">Belongs to the helicase family. RecQ subfamily.</text>
</comment>
<evidence type="ECO:0000313" key="18">
    <source>
        <dbReference type="Ensembl" id="ENSSANP00000054761.1"/>
    </source>
</evidence>
<evidence type="ECO:0000259" key="15">
    <source>
        <dbReference type="PROSITE" id="PS50158"/>
    </source>
</evidence>
<dbReference type="SMART" id="SM00343">
    <property type="entry name" value="ZnF_C2HC"/>
    <property type="match status" value="1"/>
</dbReference>
<dbReference type="Gene3D" id="1.10.10.1460">
    <property type="match status" value="1"/>
</dbReference>
<keyword evidence="13" id="KW-0479">Metal-binding</keyword>
<evidence type="ECO:0000256" key="13">
    <source>
        <dbReference type="PROSITE-ProRule" id="PRU00047"/>
    </source>
</evidence>
<dbReference type="PANTHER" id="PTHR13710:SF108">
    <property type="entry name" value="ATP-DEPENDENT DNA HELICASE Q4"/>
    <property type="match status" value="1"/>
</dbReference>
<dbReference type="GO" id="GO:0005634">
    <property type="term" value="C:nucleus"/>
    <property type="evidence" value="ECO:0007669"/>
    <property type="project" value="UniProtKB-SubCell"/>
</dbReference>
<feature type="domain" description="CCHC-type" evidence="15">
    <location>
        <begin position="507"/>
        <end position="521"/>
    </location>
</feature>
<dbReference type="SMART" id="SM00490">
    <property type="entry name" value="HELICc"/>
    <property type="match status" value="1"/>
</dbReference>
<feature type="domain" description="Helicase ATP-binding" evidence="16">
    <location>
        <begin position="630"/>
        <end position="808"/>
    </location>
</feature>
<evidence type="ECO:0000256" key="10">
    <source>
        <dbReference type="ARBA" id="ARBA00034617"/>
    </source>
</evidence>
<dbReference type="GO" id="GO:0008270">
    <property type="term" value="F:zinc ion binding"/>
    <property type="evidence" value="ECO:0007669"/>
    <property type="project" value="UniProtKB-KW"/>
</dbReference>
<dbReference type="InterPro" id="IPR001878">
    <property type="entry name" value="Znf_CCHC"/>
</dbReference>
<feature type="compositionally biased region" description="Acidic residues" evidence="14">
    <location>
        <begin position="353"/>
        <end position="362"/>
    </location>
</feature>
<proteinExistence type="inferred from homology"/>
<keyword evidence="5" id="KW-0347">Helicase</keyword>
<dbReference type="EC" id="5.6.2.4" evidence="11"/>
<comment type="subcellular location">
    <subcellularLocation>
        <location evidence="1">Nucleus</location>
    </subcellularLocation>
</comment>
<evidence type="ECO:0000259" key="16">
    <source>
        <dbReference type="PROSITE" id="PS51192"/>
    </source>
</evidence>
<dbReference type="Pfam" id="PF00098">
    <property type="entry name" value="zf-CCHC"/>
    <property type="match status" value="1"/>
</dbReference>
<dbReference type="FunFam" id="3.40.50.300:FF:001084">
    <property type="entry name" value="RecQ like helicase 4"/>
    <property type="match status" value="1"/>
</dbReference>
<dbReference type="GO" id="GO:0009378">
    <property type="term" value="F:four-way junction helicase activity"/>
    <property type="evidence" value="ECO:0007669"/>
    <property type="project" value="TreeGrafter"/>
</dbReference>
<reference evidence="18" key="2">
    <citation type="submission" date="2025-09" db="UniProtKB">
        <authorList>
            <consortium name="Ensembl"/>
        </authorList>
    </citation>
    <scope>IDENTIFICATION</scope>
</reference>
<reference evidence="18" key="1">
    <citation type="submission" date="2025-08" db="UniProtKB">
        <authorList>
            <consortium name="Ensembl"/>
        </authorList>
    </citation>
    <scope>IDENTIFICATION</scope>
</reference>